<dbReference type="PANTHER" id="PTHR43280">
    <property type="entry name" value="ARAC-FAMILY TRANSCRIPTIONAL REGULATOR"/>
    <property type="match status" value="1"/>
</dbReference>
<feature type="domain" description="HTH araC/xylS-type" evidence="5">
    <location>
        <begin position="192"/>
        <end position="290"/>
    </location>
</feature>
<organism evidence="6 7">
    <name type="scientific">Rhodoferax koreensis</name>
    <dbReference type="NCBI Taxonomy" id="1842727"/>
    <lineage>
        <taxon>Bacteria</taxon>
        <taxon>Pseudomonadati</taxon>
        <taxon>Pseudomonadota</taxon>
        <taxon>Betaproteobacteria</taxon>
        <taxon>Burkholderiales</taxon>
        <taxon>Comamonadaceae</taxon>
        <taxon>Rhodoferax</taxon>
    </lineage>
</organism>
<keyword evidence="1" id="KW-0805">Transcription regulation</keyword>
<dbReference type="InterPro" id="IPR003313">
    <property type="entry name" value="AraC-bd"/>
</dbReference>
<dbReference type="Gene3D" id="1.10.10.60">
    <property type="entry name" value="Homeodomain-like"/>
    <property type="match status" value="1"/>
</dbReference>
<dbReference type="InterPro" id="IPR009057">
    <property type="entry name" value="Homeodomain-like_sf"/>
</dbReference>
<keyword evidence="2" id="KW-0238">DNA-binding</keyword>
<proteinExistence type="predicted"/>
<dbReference type="Proteomes" id="UP000186609">
    <property type="component" value="Chromosome"/>
</dbReference>
<dbReference type="PANTHER" id="PTHR43280:SF32">
    <property type="entry name" value="TRANSCRIPTIONAL REGULATORY PROTEIN"/>
    <property type="match status" value="1"/>
</dbReference>
<keyword evidence="3" id="KW-0010">Activator</keyword>
<name>A0A1P8JQL7_9BURK</name>
<dbReference type="CDD" id="cd06999">
    <property type="entry name" value="cupin_HpaA-like_N"/>
    <property type="match status" value="1"/>
</dbReference>
<dbReference type="PRINTS" id="PR00032">
    <property type="entry name" value="HTHARAC"/>
</dbReference>
<evidence type="ECO:0000256" key="2">
    <source>
        <dbReference type="ARBA" id="ARBA00023125"/>
    </source>
</evidence>
<dbReference type="RefSeq" id="WP_076196032.1">
    <property type="nucleotide sequence ID" value="NZ_CP019236.1"/>
</dbReference>
<keyword evidence="7" id="KW-1185">Reference proteome</keyword>
<evidence type="ECO:0000313" key="6">
    <source>
        <dbReference type="EMBL" id="APW36052.1"/>
    </source>
</evidence>
<keyword evidence="4" id="KW-0804">Transcription</keyword>
<dbReference type="InterPro" id="IPR011051">
    <property type="entry name" value="RmlC_Cupin_sf"/>
</dbReference>
<dbReference type="AlphaFoldDB" id="A0A1P8JQL7"/>
<dbReference type="InterPro" id="IPR020449">
    <property type="entry name" value="Tscrpt_reg_AraC-type_HTH"/>
</dbReference>
<sequence length="305" mass="33851">MARSIPNYALYGDQAEPAWSNSFNFEWIPQRSAPYNWEIQPHVHDAFIQLLYLTEGGVDVQLDNMRQTVSAPCLLLVPAGTVHSFRFERDTNGPVITATQKPLESLAAVVMPELVATIRTPAVIALDGATRYTEALMPLFLAVEQESRIHARGQVAVGMSLLTALLVQVSRIHVSHQPTTAPIHSRKAAQIERFRALLDARFRTRCSVESYADELGVTPGQLTRLCREVLGMSSLDVINARVMHEAQRDLVYSTITIQQLAAALGFEDEAYFSRFFRKHSGQTPKEFRRLALQQVAAPADAVGAP</sequence>
<dbReference type="GO" id="GO:0043565">
    <property type="term" value="F:sequence-specific DNA binding"/>
    <property type="evidence" value="ECO:0007669"/>
    <property type="project" value="InterPro"/>
</dbReference>
<dbReference type="SUPFAM" id="SSF46689">
    <property type="entry name" value="Homeodomain-like"/>
    <property type="match status" value="1"/>
</dbReference>
<dbReference type="InterPro" id="IPR018060">
    <property type="entry name" value="HTH_AraC"/>
</dbReference>
<dbReference type="GO" id="GO:0003700">
    <property type="term" value="F:DNA-binding transcription factor activity"/>
    <property type="evidence" value="ECO:0007669"/>
    <property type="project" value="InterPro"/>
</dbReference>
<dbReference type="EMBL" id="CP019236">
    <property type="protein sequence ID" value="APW36052.1"/>
    <property type="molecule type" value="Genomic_DNA"/>
</dbReference>
<dbReference type="SMART" id="SM00342">
    <property type="entry name" value="HTH_ARAC"/>
    <property type="match status" value="1"/>
</dbReference>
<dbReference type="PROSITE" id="PS01124">
    <property type="entry name" value="HTH_ARAC_FAMILY_2"/>
    <property type="match status" value="1"/>
</dbReference>
<dbReference type="InterPro" id="IPR047264">
    <property type="entry name" value="Cupin_HpaA-like_N"/>
</dbReference>
<evidence type="ECO:0000313" key="7">
    <source>
        <dbReference type="Proteomes" id="UP000186609"/>
    </source>
</evidence>
<dbReference type="Gene3D" id="2.60.120.10">
    <property type="entry name" value="Jelly Rolls"/>
    <property type="match status" value="1"/>
</dbReference>
<evidence type="ECO:0000256" key="1">
    <source>
        <dbReference type="ARBA" id="ARBA00023015"/>
    </source>
</evidence>
<protein>
    <submittedName>
        <fullName evidence="6">AraC family transcriptional regulator</fullName>
    </submittedName>
</protein>
<gene>
    <name evidence="6" type="ORF">RD110_01550</name>
</gene>
<evidence type="ECO:0000259" key="5">
    <source>
        <dbReference type="PROSITE" id="PS01124"/>
    </source>
</evidence>
<evidence type="ECO:0000256" key="4">
    <source>
        <dbReference type="ARBA" id="ARBA00023163"/>
    </source>
</evidence>
<dbReference type="KEGG" id="rhy:RD110_01550"/>
<dbReference type="OrthoDB" id="9803764at2"/>
<evidence type="ECO:0000256" key="3">
    <source>
        <dbReference type="ARBA" id="ARBA00023159"/>
    </source>
</evidence>
<accession>A0A1P8JQL7</accession>
<dbReference type="STRING" id="1842727.RD110_01550"/>
<dbReference type="Pfam" id="PF12833">
    <property type="entry name" value="HTH_18"/>
    <property type="match status" value="1"/>
</dbReference>
<dbReference type="InterPro" id="IPR014710">
    <property type="entry name" value="RmlC-like_jellyroll"/>
</dbReference>
<dbReference type="Pfam" id="PF02311">
    <property type="entry name" value="AraC_binding"/>
    <property type="match status" value="1"/>
</dbReference>
<reference evidence="6 7" key="1">
    <citation type="submission" date="2017-01" db="EMBL/GenBank/DDBJ databases">
        <authorList>
            <person name="Mah S.A."/>
            <person name="Swanson W.J."/>
            <person name="Moy G.W."/>
            <person name="Vacquier V.D."/>
        </authorList>
    </citation>
    <scope>NUCLEOTIDE SEQUENCE [LARGE SCALE GENOMIC DNA]</scope>
    <source>
        <strain evidence="6 7">DCY110</strain>
    </source>
</reference>
<dbReference type="SUPFAM" id="SSF51182">
    <property type="entry name" value="RmlC-like cupins"/>
    <property type="match status" value="1"/>
</dbReference>